<dbReference type="AlphaFoldDB" id="A0A0A9DMJ5"/>
<organism evidence="2">
    <name type="scientific">Arundo donax</name>
    <name type="common">Giant reed</name>
    <name type="synonym">Donax arundinaceus</name>
    <dbReference type="NCBI Taxonomy" id="35708"/>
    <lineage>
        <taxon>Eukaryota</taxon>
        <taxon>Viridiplantae</taxon>
        <taxon>Streptophyta</taxon>
        <taxon>Embryophyta</taxon>
        <taxon>Tracheophyta</taxon>
        <taxon>Spermatophyta</taxon>
        <taxon>Magnoliopsida</taxon>
        <taxon>Liliopsida</taxon>
        <taxon>Poales</taxon>
        <taxon>Poaceae</taxon>
        <taxon>PACMAD clade</taxon>
        <taxon>Arundinoideae</taxon>
        <taxon>Arundineae</taxon>
        <taxon>Arundo</taxon>
    </lineage>
</organism>
<name>A0A0A9DMJ5_ARUDO</name>
<feature type="region of interest" description="Disordered" evidence="1">
    <location>
        <begin position="54"/>
        <end position="91"/>
    </location>
</feature>
<evidence type="ECO:0000256" key="1">
    <source>
        <dbReference type="SAM" id="MobiDB-lite"/>
    </source>
</evidence>
<evidence type="ECO:0000313" key="2">
    <source>
        <dbReference type="EMBL" id="JAD89006.1"/>
    </source>
</evidence>
<dbReference type="EMBL" id="GBRH01208889">
    <property type="protein sequence ID" value="JAD89006.1"/>
    <property type="molecule type" value="Transcribed_RNA"/>
</dbReference>
<reference evidence="2" key="2">
    <citation type="journal article" date="2015" name="Data Brief">
        <title>Shoot transcriptome of the giant reed, Arundo donax.</title>
        <authorList>
            <person name="Barrero R.A."/>
            <person name="Guerrero F.D."/>
            <person name="Moolhuijzen P."/>
            <person name="Goolsby J.A."/>
            <person name="Tidwell J."/>
            <person name="Bellgard S.E."/>
            <person name="Bellgard M.I."/>
        </authorList>
    </citation>
    <scope>NUCLEOTIDE SEQUENCE</scope>
    <source>
        <tissue evidence="2">Shoot tissue taken approximately 20 cm above the soil surface</tissue>
    </source>
</reference>
<accession>A0A0A9DMJ5</accession>
<reference evidence="2" key="1">
    <citation type="submission" date="2014-09" db="EMBL/GenBank/DDBJ databases">
        <authorList>
            <person name="Magalhaes I.L.F."/>
            <person name="Oliveira U."/>
            <person name="Santos F.R."/>
            <person name="Vidigal T.H.D.A."/>
            <person name="Brescovit A.D."/>
            <person name="Santos A.J."/>
        </authorList>
    </citation>
    <scope>NUCLEOTIDE SEQUENCE</scope>
    <source>
        <tissue evidence="2">Shoot tissue taken approximately 20 cm above the soil surface</tissue>
    </source>
</reference>
<protein>
    <submittedName>
        <fullName evidence="2">Uncharacterized protein</fullName>
    </submittedName>
</protein>
<proteinExistence type="predicted"/>
<sequence length="145" mass="16816">MPPPRRRTTPTRHLRPLPPRIHWLLLSLRRYTLYSLPSTYGLLPTLGCTRQGHREQWRRQCTGKQGRSRGGRARGGAPVPHPPRPSPLRHAKKRWRCPTLPCVHRCRGRPDLTRLSCRWQNPAGTNPSVHCRLQARRCARQVDLP</sequence>